<comment type="caution">
    <text evidence="1">The sequence shown here is derived from an EMBL/GenBank/DDBJ whole genome shotgun (WGS) entry which is preliminary data.</text>
</comment>
<dbReference type="InterPro" id="IPR011989">
    <property type="entry name" value="ARM-like"/>
</dbReference>
<dbReference type="OrthoDB" id="2016913at2759"/>
<evidence type="ECO:0000313" key="2">
    <source>
        <dbReference type="Proteomes" id="UP000005446"/>
    </source>
</evidence>
<reference evidence="1 2" key="1">
    <citation type="journal article" date="2012" name="Eukaryot. Cell">
        <title>Genome sequence of the fungus Glarea lozoyensis: the first genome sequence of a species from the Helotiaceae family.</title>
        <authorList>
            <person name="Youssar L."/>
            <person name="Gruening B.A."/>
            <person name="Erxleben A."/>
            <person name="Guenther S."/>
            <person name="Huettel W."/>
        </authorList>
    </citation>
    <scope>NUCLEOTIDE SEQUENCE [LARGE SCALE GENOMIC DNA]</scope>
    <source>
        <strain evidence="2">ATCC 74030 / MF5533</strain>
    </source>
</reference>
<dbReference type="Proteomes" id="UP000005446">
    <property type="component" value="Unassembled WGS sequence"/>
</dbReference>
<dbReference type="AlphaFoldDB" id="H0EIF0"/>
<protein>
    <submittedName>
        <fullName evidence="1">Uncharacterized protein</fullName>
    </submittedName>
</protein>
<gene>
    <name evidence="1" type="ORF">M7I_2305</name>
</gene>
<sequence length="157" mass="17495">MASNTYDQLPTSLEEVVSAHKYPSSRPKRPYTGCSGRLKVGDSQTVSRIMKIRKKSLGEEDVQALLTTLINWLIRCLEISEGQLVLRKLCSTLVNCIKHLIYCVSVGSALPYESSQDAPDVQSMIQQLPDRKAVAIFWFASTLVEEVGKTDSNSMKQ</sequence>
<accession>H0EIF0</accession>
<dbReference type="EMBL" id="AGUE01000047">
    <property type="protein sequence ID" value="EHL01671.1"/>
    <property type="molecule type" value="Genomic_DNA"/>
</dbReference>
<proteinExistence type="predicted"/>
<dbReference type="Gene3D" id="1.25.10.10">
    <property type="entry name" value="Leucine-rich Repeat Variant"/>
    <property type="match status" value="1"/>
</dbReference>
<evidence type="ECO:0000313" key="1">
    <source>
        <dbReference type="EMBL" id="EHL01671.1"/>
    </source>
</evidence>
<keyword evidence="2" id="KW-1185">Reference proteome</keyword>
<name>H0EIF0_GLAL7</name>
<dbReference type="HOGENOM" id="CLU_1678082_0_0_1"/>
<organism evidence="1 2">
    <name type="scientific">Glarea lozoyensis (strain ATCC 74030 / MF5533)</name>
    <dbReference type="NCBI Taxonomy" id="1104152"/>
    <lineage>
        <taxon>Eukaryota</taxon>
        <taxon>Fungi</taxon>
        <taxon>Dikarya</taxon>
        <taxon>Ascomycota</taxon>
        <taxon>Pezizomycotina</taxon>
        <taxon>Leotiomycetes</taxon>
        <taxon>Helotiales</taxon>
        <taxon>Helotiaceae</taxon>
        <taxon>Glarea</taxon>
    </lineage>
</organism>
<dbReference type="InParanoid" id="H0EIF0"/>